<dbReference type="GO" id="GO:0006281">
    <property type="term" value="P:DNA repair"/>
    <property type="evidence" value="ECO:0007669"/>
    <property type="project" value="InterPro"/>
</dbReference>
<evidence type="ECO:0000256" key="3">
    <source>
        <dbReference type="ARBA" id="ARBA00022741"/>
    </source>
</evidence>
<protein>
    <recommendedName>
        <fullName evidence="11">Cell cycle checkpoint protein RAD17</fullName>
    </recommendedName>
</protein>
<name>A0A8H6TGI1_9AGAR</name>
<dbReference type="AlphaFoldDB" id="A0A8H6TGI1"/>
<evidence type="ECO:0000256" key="2">
    <source>
        <dbReference type="ARBA" id="ARBA00006168"/>
    </source>
</evidence>
<feature type="region of interest" description="Disordered" evidence="8">
    <location>
        <begin position="1"/>
        <end position="25"/>
    </location>
</feature>
<dbReference type="Proteomes" id="UP000636479">
    <property type="component" value="Unassembled WGS sequence"/>
</dbReference>
<dbReference type="PANTHER" id="PTHR12172:SF0">
    <property type="entry name" value="CELL CYCLE CHECKPOINT PROTEIN RAD17"/>
    <property type="match status" value="1"/>
</dbReference>
<gene>
    <name evidence="9" type="ORF">MIND_00151500</name>
</gene>
<feature type="compositionally biased region" description="Basic residues" evidence="8">
    <location>
        <begin position="1"/>
        <end position="12"/>
    </location>
</feature>
<evidence type="ECO:0008006" key="11">
    <source>
        <dbReference type="Google" id="ProtNLM"/>
    </source>
</evidence>
<evidence type="ECO:0000256" key="7">
    <source>
        <dbReference type="ARBA" id="ARBA00023306"/>
    </source>
</evidence>
<dbReference type="InterPro" id="IPR004582">
    <property type="entry name" value="Checkpoint_prot_Rad17_Rad24"/>
</dbReference>
<dbReference type="Gene3D" id="3.40.50.300">
    <property type="entry name" value="P-loop containing nucleotide triphosphate hydrolases"/>
    <property type="match status" value="1"/>
</dbReference>
<sequence length="611" mass="68389">MAPKKSSAKTKPKPTTVRLDFAPPASKRIDPLTAFAAPKPKGKAKETEDDRLWVEIYEPTSQTELAVHPKKVEDVRRWLEEAFVGGPSGKLRKYRRILALTGLAGVGKTATIRVLAREMNCEVLEWRNAMGDNAYTGFQDDHQTLFSKFENFLERAATCNTVFAGPSSSQTKRRIVLLEDLPNLLHADTRTKFHNAFQALVASPDPNPVPVVLIVSDSGTRGEAADDRLLTGQSRERDDAMDIYTILPRDLLNGPYVTQIGFNPIAPTIMKKALQSMIHSHFSSQTSNAPSKEILDVIIETSNGDIRSAIMALQFSCIVELPSGKRKKGTKGNAKVLLEAITRREQSLVLFHLLGKVFYNKRKSFLVRVTHRTPVQRRRTFLKDKELDAALRDPPKLPHHLSAHERRTSRVNVDMLYADSPIDSSLFSLYIHQNYHQYCNEMEECEGVAEWLSWVESSGGEAWYQANPHQFHLLALGTLHSLPSPVPRRNQKCFKPQFFDYLTKEKDAWDADEDHRVGSWSRAEVVTELGGVLKARDTNPTASMRAPLSHQLFSRLDFVPGSDGSGLSQLSEAEVPGVVEGLVEDTDHVGGWETGNKNGGGWLEDDEIDEF</sequence>
<dbReference type="GO" id="GO:0000077">
    <property type="term" value="P:DNA damage checkpoint signaling"/>
    <property type="evidence" value="ECO:0007669"/>
    <property type="project" value="TreeGrafter"/>
</dbReference>
<evidence type="ECO:0000256" key="1">
    <source>
        <dbReference type="ARBA" id="ARBA00004123"/>
    </source>
</evidence>
<evidence type="ECO:0000256" key="4">
    <source>
        <dbReference type="ARBA" id="ARBA00022763"/>
    </source>
</evidence>
<dbReference type="GO" id="GO:0033314">
    <property type="term" value="P:mitotic DNA replication checkpoint signaling"/>
    <property type="evidence" value="ECO:0007669"/>
    <property type="project" value="TreeGrafter"/>
</dbReference>
<dbReference type="Pfam" id="PF03215">
    <property type="entry name" value="Rad17"/>
    <property type="match status" value="1"/>
</dbReference>
<comment type="similarity">
    <text evidence="2">Belongs to the rad17/RAD24 family.</text>
</comment>
<dbReference type="EMBL" id="JACAZF010000001">
    <property type="protein sequence ID" value="KAF7316327.1"/>
    <property type="molecule type" value="Genomic_DNA"/>
</dbReference>
<dbReference type="GO" id="GO:0005524">
    <property type="term" value="F:ATP binding"/>
    <property type="evidence" value="ECO:0007669"/>
    <property type="project" value="UniProtKB-KW"/>
</dbReference>
<dbReference type="InterPro" id="IPR027417">
    <property type="entry name" value="P-loop_NTPase"/>
</dbReference>
<evidence type="ECO:0000256" key="5">
    <source>
        <dbReference type="ARBA" id="ARBA00022840"/>
    </source>
</evidence>
<feature type="region of interest" description="Disordered" evidence="8">
    <location>
        <begin position="587"/>
        <end position="611"/>
    </location>
</feature>
<dbReference type="PANTHER" id="PTHR12172">
    <property type="entry name" value="CELL CYCLE CHECKPOINT PROTEIN RAD17"/>
    <property type="match status" value="1"/>
</dbReference>
<keyword evidence="5" id="KW-0067">ATP-binding</keyword>
<organism evidence="9 10">
    <name type="scientific">Mycena indigotica</name>
    <dbReference type="NCBI Taxonomy" id="2126181"/>
    <lineage>
        <taxon>Eukaryota</taxon>
        <taxon>Fungi</taxon>
        <taxon>Dikarya</taxon>
        <taxon>Basidiomycota</taxon>
        <taxon>Agaricomycotina</taxon>
        <taxon>Agaricomycetes</taxon>
        <taxon>Agaricomycetidae</taxon>
        <taxon>Agaricales</taxon>
        <taxon>Marasmiineae</taxon>
        <taxon>Mycenaceae</taxon>
        <taxon>Mycena</taxon>
    </lineage>
</organism>
<keyword evidence="7" id="KW-0131">Cell cycle</keyword>
<keyword evidence="6" id="KW-0539">Nucleus</keyword>
<evidence type="ECO:0000313" key="9">
    <source>
        <dbReference type="EMBL" id="KAF7316327.1"/>
    </source>
</evidence>
<accession>A0A8H6TGI1</accession>
<evidence type="ECO:0000256" key="8">
    <source>
        <dbReference type="SAM" id="MobiDB-lite"/>
    </source>
</evidence>
<dbReference type="GO" id="GO:0003682">
    <property type="term" value="F:chromatin binding"/>
    <property type="evidence" value="ECO:0007669"/>
    <property type="project" value="TreeGrafter"/>
</dbReference>
<dbReference type="OrthoDB" id="10265971at2759"/>
<dbReference type="GeneID" id="59340956"/>
<evidence type="ECO:0000256" key="6">
    <source>
        <dbReference type="ARBA" id="ARBA00023242"/>
    </source>
</evidence>
<reference evidence="9" key="1">
    <citation type="submission" date="2020-05" db="EMBL/GenBank/DDBJ databases">
        <title>Mycena genomes resolve the evolution of fungal bioluminescence.</title>
        <authorList>
            <person name="Tsai I.J."/>
        </authorList>
    </citation>
    <scope>NUCLEOTIDE SEQUENCE</scope>
    <source>
        <strain evidence="9">171206Taipei</strain>
    </source>
</reference>
<comment type="caution">
    <text evidence="9">The sequence shown here is derived from an EMBL/GenBank/DDBJ whole genome shotgun (WGS) entry which is preliminary data.</text>
</comment>
<keyword evidence="10" id="KW-1185">Reference proteome</keyword>
<keyword evidence="3" id="KW-0547">Nucleotide-binding</keyword>
<comment type="subcellular location">
    <subcellularLocation>
        <location evidence="1">Nucleus</location>
    </subcellularLocation>
</comment>
<dbReference type="RefSeq" id="XP_037226350.1">
    <property type="nucleotide sequence ID" value="XM_037358440.1"/>
</dbReference>
<dbReference type="GO" id="GO:0005634">
    <property type="term" value="C:nucleus"/>
    <property type="evidence" value="ECO:0007669"/>
    <property type="project" value="UniProtKB-SubCell"/>
</dbReference>
<proteinExistence type="inferred from homology"/>
<keyword evidence="4" id="KW-0227">DNA damage</keyword>
<dbReference type="GO" id="GO:0003689">
    <property type="term" value="F:DNA clamp loader activity"/>
    <property type="evidence" value="ECO:0007669"/>
    <property type="project" value="TreeGrafter"/>
</dbReference>
<dbReference type="SUPFAM" id="SSF52540">
    <property type="entry name" value="P-loop containing nucleoside triphosphate hydrolases"/>
    <property type="match status" value="1"/>
</dbReference>
<evidence type="ECO:0000313" key="10">
    <source>
        <dbReference type="Proteomes" id="UP000636479"/>
    </source>
</evidence>